<comment type="caution">
    <text evidence="1">The sequence shown here is derived from an EMBL/GenBank/DDBJ whole genome shotgun (WGS) entry which is preliminary data.</text>
</comment>
<gene>
    <name evidence="1" type="ORF">K3G42_009654</name>
</gene>
<accession>A0ACB8G8P5</accession>
<proteinExistence type="predicted"/>
<evidence type="ECO:0000313" key="1">
    <source>
        <dbReference type="EMBL" id="KAH8015872.1"/>
    </source>
</evidence>
<dbReference type="Proteomes" id="UP000827872">
    <property type="component" value="Linkage Group LG01"/>
</dbReference>
<keyword evidence="2" id="KW-1185">Reference proteome</keyword>
<organism evidence="1 2">
    <name type="scientific">Sphaerodactylus townsendi</name>
    <dbReference type="NCBI Taxonomy" id="933632"/>
    <lineage>
        <taxon>Eukaryota</taxon>
        <taxon>Metazoa</taxon>
        <taxon>Chordata</taxon>
        <taxon>Craniata</taxon>
        <taxon>Vertebrata</taxon>
        <taxon>Euteleostomi</taxon>
        <taxon>Lepidosauria</taxon>
        <taxon>Squamata</taxon>
        <taxon>Bifurcata</taxon>
        <taxon>Gekkota</taxon>
        <taxon>Sphaerodactylidae</taxon>
        <taxon>Sphaerodactylus</taxon>
    </lineage>
</organism>
<name>A0ACB8G8P5_9SAUR</name>
<protein>
    <submittedName>
        <fullName evidence="1">Uncharacterized protein</fullName>
    </submittedName>
</protein>
<reference evidence="1" key="1">
    <citation type="submission" date="2021-08" db="EMBL/GenBank/DDBJ databases">
        <title>The first chromosome-level gecko genome reveals the dynamic sex chromosomes of Neotropical dwarf geckos (Sphaerodactylidae: Sphaerodactylus).</title>
        <authorList>
            <person name="Pinto B.J."/>
            <person name="Keating S.E."/>
            <person name="Gamble T."/>
        </authorList>
    </citation>
    <scope>NUCLEOTIDE SEQUENCE</scope>
    <source>
        <strain evidence="1">TG3544</strain>
    </source>
</reference>
<dbReference type="EMBL" id="CM037614">
    <property type="protein sequence ID" value="KAH8015872.1"/>
    <property type="molecule type" value="Genomic_DNA"/>
</dbReference>
<sequence length="866" mass="98870">MPVKTGIRYVKSDKDDPTQMEVTPLHMLWMALLLVIMGLAQPSETSPCYITEDELKAVCQGRSLFSVPQDLPVNLQVLDLSYNKIRQINSGDFSTLTQLKDLDLSYNKIMFIATDSFSSNILLEQLNLFNNSLEEIPSQALTPLKQLRELSMSNNLYPRSTLDGTFSTLKKLEVLSMGGSAVRTIASQDFLSIKEIPLKKFALKTSSSLLEYQKGAFSKLNTTALWCDISVDRNTKALPLILHDLRGKPLQYLRFRKLFEFMYYMDTSDIFSGLAEVEAKELVFFRGKFNENLLRLALLNVQKSLIRDLSLIAIDFARSPEWKPPEAGIANLTLRHLVLKDINNPDILRFDWTFTWFAGVTYLFILNVNFNFVPCDAWGEMRNVVALNVSRNRLENNNIYNQACIYQDILPKLEDFNMTHNELASLKTVATMTSSWSQLSKLDLSHNLIGGLNEFSCTWTPSLVWLGLAYNAVTMDIFKCLPTTLRFLDMSYSQLDRLDLDYFERAVDLQELLLSGNKIKFIPTEWKCPNLRILHVDGNSFGAIGKGSFGNMPDLAYLKAGNNPYHCVCDLHGFLQEVLSNSKLTLLDWPHGWTCYHPEPLLYTSVAAYAPRVTDCDVTVVVAIAVSITATVVIVCMVLCWRFDVPWYLKATFHIVRSKYRAGHSQPSKPFAYHAFISYSCSDAEWVRRELLQRLEASTPPYRVCIHERDFTPGRWIIDNIIENIENSHKIIFVLSRHFVDSEWCNYELYFAHQRAVGLSFEDVVLVVKEPIDLQALPNKFCKLRKMLSSKTYLEWPLEPSRQPFFWLQLKSVLGKAEMVPVDPRNADPNDDVLSDTEPTLDGLTDSTLELDNLSLENITVDTQMS</sequence>
<evidence type="ECO:0000313" key="2">
    <source>
        <dbReference type="Proteomes" id="UP000827872"/>
    </source>
</evidence>